<feature type="region of interest" description="Disordered" evidence="1">
    <location>
        <begin position="244"/>
        <end position="276"/>
    </location>
</feature>
<proteinExistence type="predicted"/>
<gene>
    <name evidence="2" type="ORF">SDC9_100524</name>
</gene>
<feature type="compositionally biased region" description="Basic and acidic residues" evidence="1">
    <location>
        <begin position="321"/>
        <end position="333"/>
    </location>
</feature>
<accession>A0A645AKL1</accession>
<name>A0A645AKL1_9ZZZZ</name>
<dbReference type="EMBL" id="VSSQ01014484">
    <property type="protein sequence ID" value="MPM53755.1"/>
    <property type="molecule type" value="Genomic_DNA"/>
</dbReference>
<organism evidence="2">
    <name type="scientific">bioreactor metagenome</name>
    <dbReference type="NCBI Taxonomy" id="1076179"/>
    <lineage>
        <taxon>unclassified sequences</taxon>
        <taxon>metagenomes</taxon>
        <taxon>ecological metagenomes</taxon>
    </lineage>
</organism>
<evidence type="ECO:0000313" key="2">
    <source>
        <dbReference type="EMBL" id="MPM53755.1"/>
    </source>
</evidence>
<reference evidence="2" key="1">
    <citation type="submission" date="2019-08" db="EMBL/GenBank/DDBJ databases">
        <authorList>
            <person name="Kucharzyk K."/>
            <person name="Murdoch R.W."/>
            <person name="Higgins S."/>
            <person name="Loffler F."/>
        </authorList>
    </citation>
    <scope>NUCLEOTIDE SEQUENCE</scope>
</reference>
<comment type="caution">
    <text evidence="2">The sequence shown here is derived from an EMBL/GenBank/DDBJ whole genome shotgun (WGS) entry which is preliminary data.</text>
</comment>
<dbReference type="AlphaFoldDB" id="A0A645AKL1"/>
<feature type="compositionally biased region" description="Basic and acidic residues" evidence="1">
    <location>
        <begin position="364"/>
        <end position="375"/>
    </location>
</feature>
<sequence>MPLHRVRQLPGEVVGVLDTRVQAQATARRMPVRGVTAAEHPATGVVGGVLLVDEPHRPVEDLHLQVGHADQLADPADQFLVGRLGHAVLDQEAPAGDPLGPWRGAAQQAQADLADVHLGVEEPVQDARPVCDVSAEVAAELGVERPGTVLVTLERQADAVGDDRPGAVGPDQVAGPDDLVRPAEPVPEPGGHPVGVLFEIEQFGPVADPDAVAPGRVDEDRLDPVLGNVEVLARAVADVVAVPGETGAPGGHPGDLRSGQADRQQGVAHLGPWGGDGAGPLLQAEVAEHLHRPLAGDVGPRGVRHPGGLGDEAYGDALLGEGDRGRQAERPGADDQDVGGAGCCRDRHLSAPPAAAGRPRGGPRGREAGPPRRPR</sequence>
<evidence type="ECO:0000256" key="1">
    <source>
        <dbReference type="SAM" id="MobiDB-lite"/>
    </source>
</evidence>
<protein>
    <submittedName>
        <fullName evidence="2">Uncharacterized protein</fullName>
    </submittedName>
</protein>
<feature type="region of interest" description="Disordered" evidence="1">
    <location>
        <begin position="293"/>
        <end position="375"/>
    </location>
</feature>